<keyword evidence="2" id="KW-1185">Reference proteome</keyword>
<accession>A0AAD3HLN6</accession>
<name>A0AAD3HLN6_9CHLO</name>
<evidence type="ECO:0000313" key="2">
    <source>
        <dbReference type="Proteomes" id="UP001054857"/>
    </source>
</evidence>
<proteinExistence type="predicted"/>
<reference evidence="1 2" key="1">
    <citation type="journal article" date="2021" name="Sci. Rep.">
        <title>Genome sequencing of the multicellular alga Astrephomene provides insights into convergent evolution of germ-soma differentiation.</title>
        <authorList>
            <person name="Yamashita S."/>
            <person name="Yamamoto K."/>
            <person name="Matsuzaki R."/>
            <person name="Suzuki S."/>
            <person name="Yamaguchi H."/>
            <person name="Hirooka S."/>
            <person name="Minakuchi Y."/>
            <person name="Miyagishima S."/>
            <person name="Kawachi M."/>
            <person name="Toyoda A."/>
            <person name="Nozaki H."/>
        </authorList>
    </citation>
    <scope>NUCLEOTIDE SEQUENCE [LARGE SCALE GENOMIC DNA]</scope>
    <source>
        <strain evidence="1 2">NIES-4017</strain>
    </source>
</reference>
<dbReference type="Proteomes" id="UP001054857">
    <property type="component" value="Unassembled WGS sequence"/>
</dbReference>
<gene>
    <name evidence="1" type="ORF">Agub_g5999</name>
</gene>
<dbReference type="AlphaFoldDB" id="A0AAD3HLN6"/>
<protein>
    <submittedName>
        <fullName evidence="1">Uncharacterized protein</fullName>
    </submittedName>
</protein>
<sequence length="100" mass="10469">MLLRSYSKIGGPVGSFPKRRGLPILKATAQPISLPFSSSSSSTTSPSYRAITTAPTFTPATTPGPQYDPGPPQLLGRRLTLNPLHGLVAWLGPAEQGGLL</sequence>
<organism evidence="1 2">
    <name type="scientific">Astrephomene gubernaculifera</name>
    <dbReference type="NCBI Taxonomy" id="47775"/>
    <lineage>
        <taxon>Eukaryota</taxon>
        <taxon>Viridiplantae</taxon>
        <taxon>Chlorophyta</taxon>
        <taxon>core chlorophytes</taxon>
        <taxon>Chlorophyceae</taxon>
        <taxon>CS clade</taxon>
        <taxon>Chlamydomonadales</taxon>
        <taxon>Astrephomenaceae</taxon>
        <taxon>Astrephomene</taxon>
    </lineage>
</organism>
<comment type="caution">
    <text evidence="1">The sequence shown here is derived from an EMBL/GenBank/DDBJ whole genome shotgun (WGS) entry which is preliminary data.</text>
</comment>
<feature type="non-terminal residue" evidence="1">
    <location>
        <position position="100"/>
    </location>
</feature>
<dbReference type="EMBL" id="BMAR01000008">
    <property type="protein sequence ID" value="GFR44915.1"/>
    <property type="molecule type" value="Genomic_DNA"/>
</dbReference>
<evidence type="ECO:0000313" key="1">
    <source>
        <dbReference type="EMBL" id="GFR44915.1"/>
    </source>
</evidence>